<feature type="transmembrane region" description="Helical" evidence="6">
    <location>
        <begin position="243"/>
        <end position="263"/>
    </location>
</feature>
<feature type="chain" id="PRO_5044585522" evidence="7">
    <location>
        <begin position="27"/>
        <end position="269"/>
    </location>
</feature>
<evidence type="ECO:0000313" key="14">
    <source>
        <dbReference type="Proteomes" id="UP000264056"/>
    </source>
</evidence>
<evidence type="ECO:0000259" key="8">
    <source>
        <dbReference type="PROSITE" id="PS50847"/>
    </source>
</evidence>
<keyword evidence="1" id="KW-0134">Cell wall</keyword>
<evidence type="ECO:0000313" key="13">
    <source>
        <dbReference type="Proteomes" id="UP000262901"/>
    </source>
</evidence>
<dbReference type="Proteomes" id="UP000262901">
    <property type="component" value="Unassembled WGS sequence"/>
</dbReference>
<dbReference type="Pfam" id="PF00746">
    <property type="entry name" value="Gram_pos_anchor"/>
    <property type="match status" value="1"/>
</dbReference>
<gene>
    <name evidence="9" type="ORF">DDV21_005505</name>
    <name evidence="10" type="ORF">DDV22_00540</name>
    <name evidence="11" type="ORF">DDV23_01095</name>
</gene>
<keyword evidence="6" id="KW-1133">Transmembrane helix</keyword>
<feature type="domain" description="Gram-positive cocci surface proteins LPxTG" evidence="8">
    <location>
        <begin position="237"/>
        <end position="269"/>
    </location>
</feature>
<evidence type="ECO:0000313" key="10">
    <source>
        <dbReference type="EMBL" id="RFU51964.1"/>
    </source>
</evidence>
<reference evidence="11 13" key="2">
    <citation type="submission" date="2018-08" db="EMBL/GenBank/DDBJ databases">
        <title>Draft genome of Streptococcus sp. nov. Z1.</title>
        <authorList>
            <person name="Tian Z."/>
        </authorList>
    </citation>
    <scope>NUCLEOTIDE SEQUENCE [LARGE SCALE GENOMIC DNA]</scope>
    <source>
        <strain evidence="11">Z1</strain>
        <strain evidence="13">Z1(2018)</strain>
    </source>
</reference>
<evidence type="ECO:0000256" key="2">
    <source>
        <dbReference type="ARBA" id="ARBA00022525"/>
    </source>
</evidence>
<evidence type="ECO:0000256" key="7">
    <source>
        <dbReference type="SAM" id="SignalP"/>
    </source>
</evidence>
<dbReference type="EMBL" id="QVQZ01000001">
    <property type="protein sequence ID" value="RFU54156.1"/>
    <property type="molecule type" value="Genomic_DNA"/>
</dbReference>
<feature type="compositionally biased region" description="Low complexity" evidence="5">
    <location>
        <begin position="46"/>
        <end position="66"/>
    </location>
</feature>
<evidence type="ECO:0000256" key="6">
    <source>
        <dbReference type="SAM" id="Phobius"/>
    </source>
</evidence>
<feature type="compositionally biased region" description="Low complexity" evidence="5">
    <location>
        <begin position="108"/>
        <end position="127"/>
    </location>
</feature>
<keyword evidence="3 7" id="KW-0732">Signal</keyword>
<organism evidence="11 13">
    <name type="scientific">Streptococcus chenjunshii</name>
    <dbReference type="NCBI Taxonomy" id="2173853"/>
    <lineage>
        <taxon>Bacteria</taxon>
        <taxon>Bacillati</taxon>
        <taxon>Bacillota</taxon>
        <taxon>Bacilli</taxon>
        <taxon>Lactobacillales</taxon>
        <taxon>Streptococcaceae</taxon>
        <taxon>Streptococcus</taxon>
    </lineage>
</organism>
<dbReference type="PROSITE" id="PS50847">
    <property type="entry name" value="GRAM_POS_ANCHORING"/>
    <property type="match status" value="1"/>
</dbReference>
<feature type="region of interest" description="Disordered" evidence="5">
    <location>
        <begin position="25"/>
        <end position="166"/>
    </location>
</feature>
<reference evidence="12" key="3">
    <citation type="submission" date="2018-08" db="EMBL/GenBank/DDBJ databases">
        <title>Streptococcus chenjunshii sp. nov., isolated from stools sample of the Tibetan antelope in the Qinghai-Tibet plateau, China.</title>
        <authorList>
            <person name="Tian Z."/>
        </authorList>
    </citation>
    <scope>NUCLEOTIDE SEQUENCE [LARGE SCALE GENOMIC DNA]</scope>
    <source>
        <strain evidence="12">Z15</strain>
    </source>
</reference>
<reference evidence="10 14" key="1">
    <citation type="submission" date="2018-08" db="EMBL/GenBank/DDBJ databases">
        <title>Draft genome of Streptococcus sp .nov. Z2.</title>
        <authorList>
            <person name="Tian Z."/>
        </authorList>
    </citation>
    <scope>NUCLEOTIDE SEQUENCE [LARGE SCALE GENOMIC DNA]</scope>
    <source>
        <strain evidence="10 14">Z2</strain>
    </source>
</reference>
<dbReference type="NCBIfam" id="TIGR01167">
    <property type="entry name" value="LPXTG_anchor"/>
    <property type="match status" value="1"/>
</dbReference>
<protein>
    <submittedName>
        <fullName evidence="11">LPXTG cell wall anchor domain-containing protein</fullName>
    </submittedName>
</protein>
<dbReference type="RefSeq" id="WP_116877252.1">
    <property type="nucleotide sequence ID" value="NZ_CP031733.1"/>
</dbReference>
<evidence type="ECO:0000256" key="3">
    <source>
        <dbReference type="ARBA" id="ARBA00022729"/>
    </source>
</evidence>
<evidence type="ECO:0000313" key="12">
    <source>
        <dbReference type="Proteomes" id="UP000246115"/>
    </source>
</evidence>
<feature type="compositionally biased region" description="Polar residues" evidence="5">
    <location>
        <begin position="153"/>
        <end position="166"/>
    </location>
</feature>
<reference evidence="9" key="4">
    <citation type="journal article" date="2019" name="Int. J. Syst. Evol. Microbiol.">
        <title>Streptococcus chenjunshii sp. nov. isolated from feces of Tibetan antelopes.</title>
        <authorList>
            <person name="Tian Z."/>
            <person name="Lu S."/>
            <person name="Jin D."/>
            <person name="Yang J."/>
            <person name="Pu J."/>
            <person name="Lai X.H."/>
            <person name="Bai X.N."/>
            <person name="Wu X.M."/>
            <person name="Li J."/>
            <person name="Wang S."/>
            <person name="Xu J."/>
        </authorList>
    </citation>
    <scope>NUCLEOTIDE SEQUENCE</scope>
    <source>
        <strain evidence="9">Z15</strain>
    </source>
</reference>
<feature type="signal peptide" evidence="7">
    <location>
        <begin position="1"/>
        <end position="26"/>
    </location>
</feature>
<evidence type="ECO:0000256" key="5">
    <source>
        <dbReference type="SAM" id="MobiDB-lite"/>
    </source>
</evidence>
<evidence type="ECO:0000313" key="11">
    <source>
        <dbReference type="EMBL" id="RFU54156.1"/>
    </source>
</evidence>
<name>A0A372KQA4_9STRE</name>
<sequence>MTKKQLITALATSTLVLSTTVGTAFADEVAPIDPATPSTEIITPEPSTQPDPSSGSSTGSDTGTSTEITVPVDPTIPSTGEESGTNPNTPGTSEEEPSVPSTDPAENPTTPSQPEESPTEPTDPSGTVEVPTTDGETSTVTPDTSVPTNNPNISAETAANAGASQVGTTSSVTGQIVQDVTSSSPVYTNTGATIISTQDSQVVLSDGTITSPEAIGAITNSDGTISVITAEGVSTTLPKTGEVSTLGLSFFGGVLTALGGLFLKKRKTI</sequence>
<keyword evidence="14" id="KW-1185">Reference proteome</keyword>
<dbReference type="KEGG" id="schj:DDV21_005505"/>
<keyword evidence="6" id="KW-0472">Membrane</keyword>
<keyword evidence="4" id="KW-0572">Peptidoglycan-anchor</keyword>
<keyword evidence="2" id="KW-0964">Secreted</keyword>
<feature type="compositionally biased region" description="Low complexity" evidence="5">
    <location>
        <begin position="137"/>
        <end position="152"/>
    </location>
</feature>
<dbReference type="EMBL" id="CP031733">
    <property type="protein sequence ID" value="AXQ78573.1"/>
    <property type="molecule type" value="Genomic_DNA"/>
</dbReference>
<accession>A0A346NC28</accession>
<keyword evidence="6" id="KW-0812">Transmembrane</keyword>
<evidence type="ECO:0000256" key="4">
    <source>
        <dbReference type="ARBA" id="ARBA00023088"/>
    </source>
</evidence>
<proteinExistence type="predicted"/>
<dbReference type="EMBL" id="QVQY01000001">
    <property type="protein sequence ID" value="RFU51964.1"/>
    <property type="molecule type" value="Genomic_DNA"/>
</dbReference>
<feature type="compositionally biased region" description="Polar residues" evidence="5">
    <location>
        <begin position="76"/>
        <end position="92"/>
    </location>
</feature>
<dbReference type="Proteomes" id="UP000246115">
    <property type="component" value="Chromosome"/>
</dbReference>
<dbReference type="AlphaFoldDB" id="A0A372KQA4"/>
<evidence type="ECO:0000313" key="9">
    <source>
        <dbReference type="EMBL" id="AXQ78573.1"/>
    </source>
</evidence>
<evidence type="ECO:0000256" key="1">
    <source>
        <dbReference type="ARBA" id="ARBA00022512"/>
    </source>
</evidence>
<accession>A0A372KQA4</accession>
<dbReference type="InterPro" id="IPR019931">
    <property type="entry name" value="LPXTG_anchor"/>
</dbReference>
<dbReference type="Proteomes" id="UP000264056">
    <property type="component" value="Unassembled WGS sequence"/>
</dbReference>